<dbReference type="CDD" id="cd03496">
    <property type="entry name" value="SQR_TypeC_CybS"/>
    <property type="match status" value="1"/>
</dbReference>
<evidence type="ECO:0000256" key="9">
    <source>
        <dbReference type="ARBA" id="ARBA00023136"/>
    </source>
</evidence>
<keyword evidence="5 12" id="KW-0999">Mitochondrion inner membrane</keyword>
<dbReference type="FunCoup" id="A0A1V8SCJ3">
    <property type="interactions" value="418"/>
</dbReference>
<keyword evidence="11" id="KW-0479">Metal-binding</keyword>
<evidence type="ECO:0000256" key="12">
    <source>
        <dbReference type="RuleBase" id="RU364031"/>
    </source>
</evidence>
<evidence type="ECO:0000256" key="10">
    <source>
        <dbReference type="PIRSR" id="PIRSR607992-1"/>
    </source>
</evidence>
<keyword evidence="4" id="KW-0812">Transmembrane</keyword>
<dbReference type="Pfam" id="PF05328">
    <property type="entry name" value="CybS"/>
    <property type="match status" value="1"/>
</dbReference>
<dbReference type="InterPro" id="IPR007992">
    <property type="entry name" value="CybS"/>
</dbReference>
<comment type="caution">
    <text evidence="13">The sequence shown here is derived from an EMBL/GenBank/DDBJ whole genome shotgun (WGS) entry which is preliminary data.</text>
</comment>
<evidence type="ECO:0000256" key="3">
    <source>
        <dbReference type="ARBA" id="ARBA00022448"/>
    </source>
</evidence>
<feature type="binding site" evidence="10">
    <location>
        <position position="137"/>
    </location>
    <ligand>
        <name>a ubiquinone</name>
        <dbReference type="ChEBI" id="CHEBI:16389"/>
        <note>ligand shared with IP/SDHB</note>
    </ligand>
</feature>
<protein>
    <recommendedName>
        <fullName evidence="12">Succinate dehydrogenase [ubiquinone] cytochrome b small subunit</fullName>
    </recommendedName>
</protein>
<keyword evidence="11" id="KW-0408">Iron</keyword>
<keyword evidence="9 12" id="KW-0472">Membrane</keyword>
<dbReference type="EMBL" id="NAJO01000061">
    <property type="protein sequence ID" value="OQN96803.1"/>
    <property type="molecule type" value="Genomic_DNA"/>
</dbReference>
<keyword evidence="3" id="KW-0813">Transport</keyword>
<dbReference type="InParanoid" id="A0A1V8SCJ3"/>
<dbReference type="STRING" id="1507870.A0A1V8SCJ3"/>
<evidence type="ECO:0000313" key="14">
    <source>
        <dbReference type="Proteomes" id="UP000192596"/>
    </source>
</evidence>
<evidence type="ECO:0000256" key="8">
    <source>
        <dbReference type="ARBA" id="ARBA00023128"/>
    </source>
</evidence>
<keyword evidence="7" id="KW-1133">Transmembrane helix</keyword>
<evidence type="ECO:0000256" key="1">
    <source>
        <dbReference type="ARBA" id="ARBA00004448"/>
    </source>
</evidence>
<evidence type="ECO:0000313" key="13">
    <source>
        <dbReference type="EMBL" id="OQN96803.1"/>
    </source>
</evidence>
<dbReference type="GO" id="GO:0006099">
    <property type="term" value="P:tricarboxylic acid cycle"/>
    <property type="evidence" value="ECO:0007669"/>
    <property type="project" value="TreeGrafter"/>
</dbReference>
<evidence type="ECO:0000256" key="11">
    <source>
        <dbReference type="PIRSR" id="PIRSR607992-2"/>
    </source>
</evidence>
<feature type="binding site" description="axial binding residue" evidence="11">
    <location>
        <position position="125"/>
    </location>
    <ligand>
        <name>heme b</name>
        <dbReference type="ChEBI" id="CHEBI:60344"/>
        <note>ligand shared with SDHC</note>
    </ligand>
    <ligandPart>
        <name>Fe</name>
        <dbReference type="ChEBI" id="CHEBI:18248"/>
    </ligandPart>
</feature>
<dbReference type="Proteomes" id="UP000192596">
    <property type="component" value="Unassembled WGS sequence"/>
</dbReference>
<dbReference type="GO" id="GO:0005743">
    <property type="term" value="C:mitochondrial inner membrane"/>
    <property type="evidence" value="ECO:0007669"/>
    <property type="project" value="UniProtKB-SubCell"/>
</dbReference>
<evidence type="ECO:0000256" key="5">
    <source>
        <dbReference type="ARBA" id="ARBA00022792"/>
    </source>
</evidence>
<dbReference type="InterPro" id="IPR034804">
    <property type="entry name" value="SQR/QFR_C/D"/>
</dbReference>
<proteinExistence type="inferred from homology"/>
<organism evidence="13 14">
    <name type="scientific">Cryoendolithus antarcticus</name>
    <dbReference type="NCBI Taxonomy" id="1507870"/>
    <lineage>
        <taxon>Eukaryota</taxon>
        <taxon>Fungi</taxon>
        <taxon>Dikarya</taxon>
        <taxon>Ascomycota</taxon>
        <taxon>Pezizomycotina</taxon>
        <taxon>Dothideomycetes</taxon>
        <taxon>Dothideomycetidae</taxon>
        <taxon>Cladosporiales</taxon>
        <taxon>Cladosporiaceae</taxon>
        <taxon>Cryoendolithus</taxon>
    </lineage>
</organism>
<dbReference type="GO" id="GO:0046872">
    <property type="term" value="F:metal ion binding"/>
    <property type="evidence" value="ECO:0007669"/>
    <property type="project" value="UniProtKB-KW"/>
</dbReference>
<dbReference type="Gene3D" id="1.20.1300.10">
    <property type="entry name" value="Fumarate reductase/succinate dehydrogenase, transmembrane subunit"/>
    <property type="match status" value="1"/>
</dbReference>
<keyword evidence="6 12" id="KW-0809">Transit peptide</keyword>
<comment type="similarity">
    <text evidence="2 12">Belongs to the CybS family.</text>
</comment>
<name>A0A1V8SCJ3_9PEZI</name>
<dbReference type="OrthoDB" id="18577at2759"/>
<sequence>MASTLRPTLLRRVLAVPASRSIITSAASPALRQLRLTTPILRQCPRATFQTSTARKILPPLPQVMHGTINDAAPVPEPEPLHGSYHWSFERGVSIALVPLTVIPFAAGSLSPLLDGGLIGLLILHSYMGFGACITDYFPTWRTPITRKLADWANFLAIFVVGWGFYEFETNDVGVTEAVRKIWKA</sequence>
<reference evidence="14" key="1">
    <citation type="submission" date="2017-03" db="EMBL/GenBank/DDBJ databases">
        <title>Genomes of endolithic fungi from Antarctica.</title>
        <authorList>
            <person name="Coleine C."/>
            <person name="Masonjones S."/>
            <person name="Stajich J.E."/>
        </authorList>
    </citation>
    <scope>NUCLEOTIDE SEQUENCE [LARGE SCALE GENOMIC DNA]</scope>
    <source>
        <strain evidence="14">CCFEE 5527</strain>
    </source>
</reference>
<evidence type="ECO:0000256" key="2">
    <source>
        <dbReference type="ARBA" id="ARBA00007294"/>
    </source>
</evidence>
<dbReference type="GO" id="GO:0006121">
    <property type="term" value="P:mitochondrial electron transport, succinate to ubiquinone"/>
    <property type="evidence" value="ECO:0007669"/>
    <property type="project" value="TreeGrafter"/>
</dbReference>
<keyword evidence="8 12" id="KW-0496">Mitochondrion</keyword>
<evidence type="ECO:0000256" key="7">
    <source>
        <dbReference type="ARBA" id="ARBA00022989"/>
    </source>
</evidence>
<evidence type="ECO:0000256" key="6">
    <source>
        <dbReference type="ARBA" id="ARBA00022946"/>
    </source>
</evidence>
<keyword evidence="14" id="KW-1185">Reference proteome</keyword>
<dbReference type="GO" id="GO:0048039">
    <property type="term" value="F:ubiquinone binding"/>
    <property type="evidence" value="ECO:0007669"/>
    <property type="project" value="TreeGrafter"/>
</dbReference>
<accession>A0A1V8SCJ3</accession>
<dbReference type="PANTHER" id="PTHR13337">
    <property type="entry name" value="SUCCINATE DEHYDROGENASE"/>
    <property type="match status" value="1"/>
</dbReference>
<dbReference type="GO" id="GO:0020037">
    <property type="term" value="F:heme binding"/>
    <property type="evidence" value="ECO:0007669"/>
    <property type="project" value="TreeGrafter"/>
</dbReference>
<dbReference type="PANTHER" id="PTHR13337:SF2">
    <property type="entry name" value="SUCCINATE DEHYDROGENASE [UBIQUINONE] CYTOCHROME B SMALL SUBUNIT, MITOCHONDRIAL"/>
    <property type="match status" value="1"/>
</dbReference>
<evidence type="ECO:0000256" key="4">
    <source>
        <dbReference type="ARBA" id="ARBA00022692"/>
    </source>
</evidence>
<gene>
    <name evidence="13" type="ORF">B0A48_17363</name>
</gene>
<dbReference type="AlphaFoldDB" id="A0A1V8SCJ3"/>
<comment type="subcellular location">
    <subcellularLocation>
        <location evidence="1 12">Mitochondrion inner membrane</location>
        <topology evidence="1 12">Multi-pass membrane protein</topology>
    </subcellularLocation>
</comment>